<dbReference type="InterPro" id="IPR003726">
    <property type="entry name" value="HCY_dom"/>
</dbReference>
<proteinExistence type="predicted"/>
<dbReference type="EMBL" id="GBEZ01027073">
    <property type="protein sequence ID" value="JAC60196.1"/>
    <property type="molecule type" value="Transcribed_RNA"/>
</dbReference>
<dbReference type="PANTHER" id="PTHR11103">
    <property type="entry name" value="SLR1189 PROTEIN"/>
    <property type="match status" value="1"/>
</dbReference>
<keyword evidence="2 6" id="KW-0808">Transferase</keyword>
<evidence type="ECO:0000256" key="4">
    <source>
        <dbReference type="SAM" id="MobiDB-lite"/>
    </source>
</evidence>
<gene>
    <name evidence="6" type="ORF">TSPGSL018_29558</name>
</gene>
<evidence type="ECO:0000256" key="3">
    <source>
        <dbReference type="PROSITE-ProRule" id="PRU00333"/>
    </source>
</evidence>
<organism evidence="6">
    <name type="scientific">Tetraselmis sp. GSL018</name>
    <dbReference type="NCBI Taxonomy" id="582737"/>
    <lineage>
        <taxon>Eukaryota</taxon>
        <taxon>Viridiplantae</taxon>
        <taxon>Chlorophyta</taxon>
        <taxon>core chlorophytes</taxon>
        <taxon>Chlorodendrophyceae</taxon>
        <taxon>Chlorodendrales</taxon>
        <taxon>Chlorodendraceae</taxon>
        <taxon>Tetraselmis</taxon>
    </lineage>
</organism>
<name>A0A061QPB6_9CHLO</name>
<feature type="compositionally biased region" description="Polar residues" evidence="4">
    <location>
        <begin position="361"/>
        <end position="374"/>
    </location>
</feature>
<sequence>MGLKGESADAQDTTTNLRAHRTWSTFESGGRLLILDGATGSELTAKPGIDWSAQWSGWPAQLHLPEALRSVHQSYVAAGADILTTNTYSANRHVMGNLCRTYKGLDMVREANLAAVSIAKEAASTSGRPILVAGSMSNHAPSYVSTATSSPGLNPTLSGNWPPAEVERSNYREQASLLREAGVDLLLLEMVKDWVHGDLLVSAATEMGLPVIVGLTLRVSDDGAVTARDDGSFHVAEMVERWGACPEVVGFAVMHCSAADAAAMVSAVAASWGGFIGCYPNRQLQSRGLVVPDDACAYDAISPEQFASLARNWIASGARMIGGCCGIGPGHIQAVAHLAEQHGRNLPDSKSYVLPNDVENNHPSDSNKTQQCCD</sequence>
<evidence type="ECO:0000256" key="2">
    <source>
        <dbReference type="ARBA" id="ARBA00022679"/>
    </source>
</evidence>
<dbReference type="Gene3D" id="3.20.20.330">
    <property type="entry name" value="Homocysteine-binding-like domain"/>
    <property type="match status" value="1"/>
</dbReference>
<feature type="region of interest" description="Disordered" evidence="4">
    <location>
        <begin position="349"/>
        <end position="374"/>
    </location>
</feature>
<comment type="caution">
    <text evidence="3">Lacks conserved residue(s) required for the propagation of feature annotation.</text>
</comment>
<accession>A0A061QPB6</accession>
<dbReference type="GO" id="GO:0032259">
    <property type="term" value="P:methylation"/>
    <property type="evidence" value="ECO:0007669"/>
    <property type="project" value="UniProtKB-KW"/>
</dbReference>
<evidence type="ECO:0000313" key="6">
    <source>
        <dbReference type="EMBL" id="JAC60196.1"/>
    </source>
</evidence>
<dbReference type="GO" id="GO:0008168">
    <property type="term" value="F:methyltransferase activity"/>
    <property type="evidence" value="ECO:0007669"/>
    <property type="project" value="UniProtKB-KW"/>
</dbReference>
<dbReference type="PANTHER" id="PTHR11103:SF18">
    <property type="entry name" value="SLR1189 PROTEIN"/>
    <property type="match status" value="1"/>
</dbReference>
<evidence type="ECO:0000259" key="5">
    <source>
        <dbReference type="PROSITE" id="PS50970"/>
    </source>
</evidence>
<feature type="domain" description="Hcy-binding" evidence="5">
    <location>
        <begin position="21"/>
        <end position="339"/>
    </location>
</feature>
<dbReference type="InterPro" id="IPR036589">
    <property type="entry name" value="HCY_dom_sf"/>
</dbReference>
<dbReference type="Pfam" id="PF02574">
    <property type="entry name" value="S-methyl_trans"/>
    <property type="match status" value="1"/>
</dbReference>
<protein>
    <submittedName>
        <fullName evidence="6">5-methyltetrahydrofolate--homocysteine methyltransferase</fullName>
    </submittedName>
</protein>
<keyword evidence="1 6" id="KW-0489">Methyltransferase</keyword>
<reference evidence="6" key="1">
    <citation type="submission" date="2014-05" db="EMBL/GenBank/DDBJ databases">
        <title>The transcriptome of the halophilic microalga Tetraselmis sp. GSL018 isolated from the Great Salt Lake, Utah.</title>
        <authorList>
            <person name="Jinkerson R.E."/>
            <person name="D'Adamo S."/>
            <person name="Posewitz M.C."/>
        </authorList>
    </citation>
    <scope>NUCLEOTIDE SEQUENCE</scope>
    <source>
        <strain evidence="6">GSL018</strain>
    </source>
</reference>
<dbReference type="PROSITE" id="PS50970">
    <property type="entry name" value="HCY"/>
    <property type="match status" value="1"/>
</dbReference>
<dbReference type="SUPFAM" id="SSF82282">
    <property type="entry name" value="Homocysteine S-methyltransferase"/>
    <property type="match status" value="1"/>
</dbReference>
<evidence type="ECO:0000256" key="1">
    <source>
        <dbReference type="ARBA" id="ARBA00022603"/>
    </source>
</evidence>
<dbReference type="AlphaFoldDB" id="A0A061QPB6"/>